<gene>
    <name evidence="2" type="ORF">SAMN05421677_107109</name>
</gene>
<accession>A0A1H0LSK6</accession>
<name>A0A1H0LSK6_HALAD</name>
<dbReference type="AlphaFoldDB" id="A0A1H0LSK6"/>
<dbReference type="OrthoDB" id="2428666at2"/>
<sequence>MRKWHVVGSLLVVTGPVLILSGVQNTLLILSLMVPGVLIVMVNALLEKEETSIRCRLGLHTYERVRWKEDGPGEIIECQRCKKRKEVMRGF</sequence>
<evidence type="ECO:0000313" key="3">
    <source>
        <dbReference type="Proteomes" id="UP000198860"/>
    </source>
</evidence>
<dbReference type="RefSeq" id="WP_089652175.1">
    <property type="nucleotide sequence ID" value="NZ_FNIZ01000007.1"/>
</dbReference>
<dbReference type="EMBL" id="FNIZ01000007">
    <property type="protein sequence ID" value="SDO71083.1"/>
    <property type="molecule type" value="Genomic_DNA"/>
</dbReference>
<dbReference type="STRING" id="240303.SAMN05421677_107109"/>
<evidence type="ECO:0000313" key="2">
    <source>
        <dbReference type="EMBL" id="SDO71083.1"/>
    </source>
</evidence>
<proteinExistence type="predicted"/>
<feature type="transmembrane region" description="Helical" evidence="1">
    <location>
        <begin position="29"/>
        <end position="46"/>
    </location>
</feature>
<keyword evidence="3" id="KW-1185">Reference proteome</keyword>
<organism evidence="2 3">
    <name type="scientific">Halobacillus aidingensis</name>
    <dbReference type="NCBI Taxonomy" id="240303"/>
    <lineage>
        <taxon>Bacteria</taxon>
        <taxon>Bacillati</taxon>
        <taxon>Bacillota</taxon>
        <taxon>Bacilli</taxon>
        <taxon>Bacillales</taxon>
        <taxon>Bacillaceae</taxon>
        <taxon>Halobacillus</taxon>
    </lineage>
</organism>
<protein>
    <submittedName>
        <fullName evidence="2">Uncharacterized protein</fullName>
    </submittedName>
</protein>
<evidence type="ECO:0000256" key="1">
    <source>
        <dbReference type="SAM" id="Phobius"/>
    </source>
</evidence>
<keyword evidence="1" id="KW-0812">Transmembrane</keyword>
<dbReference type="Proteomes" id="UP000198860">
    <property type="component" value="Unassembled WGS sequence"/>
</dbReference>
<keyword evidence="1" id="KW-0472">Membrane</keyword>
<keyword evidence="1" id="KW-1133">Transmembrane helix</keyword>
<reference evidence="3" key="1">
    <citation type="submission" date="2016-10" db="EMBL/GenBank/DDBJ databases">
        <authorList>
            <person name="Varghese N."/>
            <person name="Submissions S."/>
        </authorList>
    </citation>
    <scope>NUCLEOTIDE SEQUENCE [LARGE SCALE GENOMIC DNA]</scope>
    <source>
        <strain evidence="3">CGMCC 1.3703</strain>
    </source>
</reference>